<reference evidence="1 2" key="1">
    <citation type="submission" date="2020-04" db="EMBL/GenBank/DDBJ databases">
        <title>Flammeovirga sp. SR4, a novel species isolated from seawater.</title>
        <authorList>
            <person name="Wang X."/>
        </authorList>
    </citation>
    <scope>NUCLEOTIDE SEQUENCE [LARGE SCALE GENOMIC DNA]</scope>
    <source>
        <strain evidence="1 2">SR4</strain>
    </source>
</reference>
<protein>
    <submittedName>
        <fullName evidence="1">Uncharacterized protein</fullName>
    </submittedName>
</protein>
<gene>
    <name evidence="1" type="ORF">HGP29_27040</name>
</gene>
<evidence type="ECO:0000313" key="1">
    <source>
        <dbReference type="EMBL" id="NLR94891.1"/>
    </source>
</evidence>
<comment type="caution">
    <text evidence="1">The sequence shown here is derived from an EMBL/GenBank/DDBJ whole genome shotgun (WGS) entry which is preliminary data.</text>
</comment>
<accession>A0A7X8XZ66</accession>
<dbReference type="Proteomes" id="UP000585050">
    <property type="component" value="Unassembled WGS sequence"/>
</dbReference>
<organism evidence="1 2">
    <name type="scientific">Flammeovirga agarivorans</name>
    <dbReference type="NCBI Taxonomy" id="2726742"/>
    <lineage>
        <taxon>Bacteria</taxon>
        <taxon>Pseudomonadati</taxon>
        <taxon>Bacteroidota</taxon>
        <taxon>Cytophagia</taxon>
        <taxon>Cytophagales</taxon>
        <taxon>Flammeovirgaceae</taxon>
        <taxon>Flammeovirga</taxon>
    </lineage>
</organism>
<dbReference type="EMBL" id="JABAIL010000016">
    <property type="protein sequence ID" value="NLR94891.1"/>
    <property type="molecule type" value="Genomic_DNA"/>
</dbReference>
<keyword evidence="2" id="KW-1185">Reference proteome</keyword>
<evidence type="ECO:0000313" key="2">
    <source>
        <dbReference type="Proteomes" id="UP000585050"/>
    </source>
</evidence>
<sequence length="100" mass="11781">MSTCQEYLLYRKLERVISPYLNSNVKNKIGGYSKNLNKLENMTLDELRECYKIYNEKGIESCVKYLSEASGQRLVDRKASYPCRDSINLEQKLTNFKRIK</sequence>
<proteinExistence type="predicted"/>
<dbReference type="AlphaFoldDB" id="A0A7X8XZ66"/>
<name>A0A7X8XZ66_9BACT</name>